<accession>A0A382DAX7</accession>
<proteinExistence type="predicted"/>
<gene>
    <name evidence="1" type="ORF">METZ01_LOCUS187671</name>
</gene>
<reference evidence="1" key="1">
    <citation type="submission" date="2018-05" db="EMBL/GenBank/DDBJ databases">
        <authorList>
            <person name="Lanie J.A."/>
            <person name="Ng W.-L."/>
            <person name="Kazmierczak K.M."/>
            <person name="Andrzejewski T.M."/>
            <person name="Davidsen T.M."/>
            <person name="Wayne K.J."/>
            <person name="Tettelin H."/>
            <person name="Glass J.I."/>
            <person name="Rusch D."/>
            <person name="Podicherti R."/>
            <person name="Tsui H.-C.T."/>
            <person name="Winkler M.E."/>
        </authorList>
    </citation>
    <scope>NUCLEOTIDE SEQUENCE</scope>
</reference>
<feature type="non-terminal residue" evidence="1">
    <location>
        <position position="64"/>
    </location>
</feature>
<organism evidence="1">
    <name type="scientific">marine metagenome</name>
    <dbReference type="NCBI Taxonomy" id="408172"/>
    <lineage>
        <taxon>unclassified sequences</taxon>
        <taxon>metagenomes</taxon>
        <taxon>ecological metagenomes</taxon>
    </lineage>
</organism>
<dbReference type="AlphaFoldDB" id="A0A382DAX7"/>
<sequence>MQSIPSLKDLRQFGLNCILFAFSTQVWSQQLCPGSYNPATWNKCLGSYDFASGNQYLGEFRDGQ</sequence>
<dbReference type="EMBL" id="UINC01038184">
    <property type="protein sequence ID" value="SVB34817.1"/>
    <property type="molecule type" value="Genomic_DNA"/>
</dbReference>
<evidence type="ECO:0000313" key="1">
    <source>
        <dbReference type="EMBL" id="SVB34817.1"/>
    </source>
</evidence>
<protein>
    <submittedName>
        <fullName evidence="1">Uncharacterized protein</fullName>
    </submittedName>
</protein>
<name>A0A382DAX7_9ZZZZ</name>